<keyword evidence="3" id="KW-1185">Reference proteome</keyword>
<gene>
    <name evidence="2" type="ORF">QR685DRAFT_576985</name>
</gene>
<dbReference type="Proteomes" id="UP001451303">
    <property type="component" value="Unassembled WGS sequence"/>
</dbReference>
<feature type="non-terminal residue" evidence="2">
    <location>
        <position position="1"/>
    </location>
</feature>
<evidence type="ECO:0000313" key="2">
    <source>
        <dbReference type="EMBL" id="KAL0474497.1"/>
    </source>
</evidence>
<organism evidence="2 3">
    <name type="scientific">Neurospora intermedia</name>
    <dbReference type="NCBI Taxonomy" id="5142"/>
    <lineage>
        <taxon>Eukaryota</taxon>
        <taxon>Fungi</taxon>
        <taxon>Dikarya</taxon>
        <taxon>Ascomycota</taxon>
        <taxon>Pezizomycotina</taxon>
        <taxon>Sordariomycetes</taxon>
        <taxon>Sordariomycetidae</taxon>
        <taxon>Sordariales</taxon>
        <taxon>Sordariaceae</taxon>
        <taxon>Neurospora</taxon>
    </lineage>
</organism>
<comment type="caution">
    <text evidence="2">The sequence shown here is derived from an EMBL/GenBank/DDBJ whole genome shotgun (WGS) entry which is preliminary data.</text>
</comment>
<dbReference type="EMBL" id="JAVLET010000001">
    <property type="protein sequence ID" value="KAL0474497.1"/>
    <property type="molecule type" value="Genomic_DNA"/>
</dbReference>
<name>A0ABR3DPB2_NEUIN</name>
<feature type="compositionally biased region" description="Polar residues" evidence="1">
    <location>
        <begin position="51"/>
        <end position="61"/>
    </location>
</feature>
<feature type="region of interest" description="Disordered" evidence="1">
    <location>
        <begin position="1"/>
        <end position="61"/>
    </location>
</feature>
<feature type="compositionally biased region" description="Low complexity" evidence="1">
    <location>
        <begin position="22"/>
        <end position="34"/>
    </location>
</feature>
<reference evidence="2 3" key="1">
    <citation type="submission" date="2023-09" db="EMBL/GenBank/DDBJ databases">
        <title>Multi-omics analysis of a traditional fermented food reveals byproduct-associated fungal strains for waste-to-food upcycling.</title>
        <authorList>
            <consortium name="Lawrence Berkeley National Laboratory"/>
            <person name="Rekdal V.M."/>
            <person name="Villalobos-Escobedo J.M."/>
            <person name="Rodriguez-Valeron N."/>
            <person name="Garcia M.O."/>
            <person name="Vasquez D.P."/>
            <person name="Damayanti I."/>
            <person name="Sorensen P.M."/>
            <person name="Baidoo E.E."/>
            <person name="De Carvalho A.C."/>
            <person name="Riley R."/>
            <person name="Lipzen A."/>
            <person name="He G."/>
            <person name="Yan M."/>
            <person name="Haridas S."/>
            <person name="Daum C."/>
            <person name="Yoshinaga Y."/>
            <person name="Ng V."/>
            <person name="Grigoriev I.V."/>
            <person name="Munk R."/>
            <person name="Nuraida L."/>
            <person name="Wijaya C.H."/>
            <person name="Morales P.-C."/>
            <person name="Keasling J.D."/>
        </authorList>
    </citation>
    <scope>NUCLEOTIDE SEQUENCE [LARGE SCALE GENOMIC DNA]</scope>
    <source>
        <strain evidence="2 3">FGSC 2613</strain>
    </source>
</reference>
<evidence type="ECO:0000256" key="1">
    <source>
        <dbReference type="SAM" id="MobiDB-lite"/>
    </source>
</evidence>
<protein>
    <submittedName>
        <fullName evidence="2">Uncharacterized protein</fullName>
    </submittedName>
</protein>
<accession>A0ABR3DPB2</accession>
<evidence type="ECO:0000313" key="3">
    <source>
        <dbReference type="Proteomes" id="UP001451303"/>
    </source>
</evidence>
<proteinExistence type="predicted"/>
<sequence>VGLLGEIIGGGGSGKCNRTTEQRQPQQQTYPDPRSGSGGYYLVLPPPYSGTPGSKASNASSTTLWDMGAGFQELPAPTSQSVSANAHTRPNALHKSLSSTMVFDTVGVGLLYGDGHGHTKSSSLTSMSTPRSELPGPVAAATSNTLIYSQHTHQYNYQCYHHRHNHNQMAINEGEPQELSGVAFAPDPVELP</sequence>